<dbReference type="InterPro" id="IPR000157">
    <property type="entry name" value="TIR_dom"/>
</dbReference>
<dbReference type="PROSITE" id="PS51450">
    <property type="entry name" value="LRR"/>
    <property type="match status" value="7"/>
</dbReference>
<keyword evidence="2" id="KW-0433">Leucine-rich repeat</keyword>
<dbReference type="InterPro" id="IPR032675">
    <property type="entry name" value="LRR_dom_sf"/>
</dbReference>
<dbReference type="EMBL" id="CAXKWB010002531">
    <property type="protein sequence ID" value="CAL4067119.1"/>
    <property type="molecule type" value="Genomic_DNA"/>
</dbReference>
<dbReference type="SUPFAM" id="SSF52200">
    <property type="entry name" value="Toll/Interleukin receptor TIR domain"/>
    <property type="match status" value="1"/>
</dbReference>
<dbReference type="GO" id="GO:0031012">
    <property type="term" value="C:extracellular matrix"/>
    <property type="evidence" value="ECO:0007669"/>
    <property type="project" value="TreeGrafter"/>
</dbReference>
<dbReference type="PANTHER" id="PTHR24373:SF275">
    <property type="entry name" value="TIR DOMAIN-CONTAINING PROTEIN"/>
    <property type="match status" value="1"/>
</dbReference>
<proteinExistence type="inferred from homology"/>
<protein>
    <recommendedName>
        <fullName evidence="8">TIR domain-containing protein</fullName>
    </recommendedName>
</protein>
<keyword evidence="6" id="KW-0472">Membrane</keyword>
<dbReference type="SUPFAM" id="SSF52058">
    <property type="entry name" value="L domain-like"/>
    <property type="match status" value="4"/>
</dbReference>
<evidence type="ECO:0000313" key="9">
    <source>
        <dbReference type="EMBL" id="CAL4067119.1"/>
    </source>
</evidence>
<keyword evidence="10" id="KW-1185">Reference proteome</keyword>
<feature type="non-terminal residue" evidence="9">
    <location>
        <position position="1268"/>
    </location>
</feature>
<dbReference type="Proteomes" id="UP001497623">
    <property type="component" value="Unassembled WGS sequence"/>
</dbReference>
<dbReference type="SMART" id="SM00255">
    <property type="entry name" value="TIR"/>
    <property type="match status" value="1"/>
</dbReference>
<name>A0AAV2Q1X2_MEGNR</name>
<dbReference type="Pfam" id="PF13855">
    <property type="entry name" value="LRR_8"/>
    <property type="match status" value="5"/>
</dbReference>
<feature type="chain" id="PRO_5043573221" description="TIR domain-containing protein" evidence="7">
    <location>
        <begin position="22"/>
        <end position="1268"/>
    </location>
</feature>
<evidence type="ECO:0000259" key="8">
    <source>
        <dbReference type="PROSITE" id="PS50104"/>
    </source>
</evidence>
<organism evidence="9 10">
    <name type="scientific">Meganyctiphanes norvegica</name>
    <name type="common">Northern krill</name>
    <name type="synonym">Thysanopoda norvegica</name>
    <dbReference type="NCBI Taxonomy" id="48144"/>
    <lineage>
        <taxon>Eukaryota</taxon>
        <taxon>Metazoa</taxon>
        <taxon>Ecdysozoa</taxon>
        <taxon>Arthropoda</taxon>
        <taxon>Crustacea</taxon>
        <taxon>Multicrustacea</taxon>
        <taxon>Malacostraca</taxon>
        <taxon>Eumalacostraca</taxon>
        <taxon>Eucarida</taxon>
        <taxon>Euphausiacea</taxon>
        <taxon>Euphausiidae</taxon>
        <taxon>Meganyctiphanes</taxon>
    </lineage>
</organism>
<evidence type="ECO:0000256" key="2">
    <source>
        <dbReference type="ARBA" id="ARBA00022614"/>
    </source>
</evidence>
<dbReference type="AlphaFoldDB" id="A0AAV2Q1X2"/>
<keyword evidence="6" id="KW-1133">Transmembrane helix</keyword>
<comment type="caution">
    <text evidence="9">The sequence shown here is derived from an EMBL/GenBank/DDBJ whole genome shotgun (WGS) entry which is preliminary data.</text>
</comment>
<reference evidence="9 10" key="1">
    <citation type="submission" date="2024-05" db="EMBL/GenBank/DDBJ databases">
        <authorList>
            <person name="Wallberg A."/>
        </authorList>
    </citation>
    <scope>NUCLEOTIDE SEQUENCE [LARGE SCALE GENOMIC DNA]</scope>
</reference>
<evidence type="ECO:0000256" key="4">
    <source>
        <dbReference type="ARBA" id="ARBA00022737"/>
    </source>
</evidence>
<dbReference type="InterPro" id="IPR003591">
    <property type="entry name" value="Leu-rich_rpt_typical-subtyp"/>
</dbReference>
<dbReference type="Gene3D" id="3.80.10.10">
    <property type="entry name" value="Ribonuclease Inhibitor"/>
    <property type="match status" value="6"/>
</dbReference>
<dbReference type="GO" id="GO:0007165">
    <property type="term" value="P:signal transduction"/>
    <property type="evidence" value="ECO:0007669"/>
    <property type="project" value="InterPro"/>
</dbReference>
<dbReference type="SMART" id="SM00364">
    <property type="entry name" value="LRR_BAC"/>
    <property type="match status" value="9"/>
</dbReference>
<sequence length="1268" mass="144043">MCRILVHFALLTVLYTTLCVGESFYTDASTTPVPRRPQTTFYDGGMVGPSGLCRARSLGGPSARDKHLMCSLMALEADGPRVSSLSDEPLDSIASLSLSCNKVFYSQSVLSSRHLTAFPRLRALTVDSCKINELDTTTFVGASGLRNLTVRSYHSEDLGPAMSVTAQVDVFRPLQQLERLDLSTNNIWELPRLAFCHLPNLQWLNLSHNHLQELGQLGWGGSGALETRCVSDSVVTLDIGHNDLGVVGGGALKGLPRLQYLHLQYNSIAKLDDNAFQGLSSLVSLDLSNNELVALPEDAFIHIPSLMYLLARNNSLSVLAPGLFSQLSHLVELDLSHNDLQSEWLTSSIFQGLIRLMRLDLSYNKISHLNAQVFRDLYTVQVLQFSHNNLKTIPAAAFSACTNLHRLDLSFNHLTMISDRTFQGLNVLSHLALDNNSIDEITPNGLNNLTILKDLNLNGNKLTSFPEAIVHLKYLETLDLGENLIRTLNRIPVKGLDKLYGLRLTGNIIKGNISKNTFLDIPNLKVLNLAKNEITHVETGTFETNHNIEAIRLDANKLVNIHGLFEKLPNLKWLNVSDNNIEIFDYHFIPVSLKWLDLHKNKISKLGNYMERHDLNLQTLDASFNKLSYVNQIQIPDSAEIVFLNDNKLSRVEPFTFFKKMNLTRVDLFANDLTKMDMSALRLEPVPADRDLPKFYLGGNPFMCDCNMEWLQRINNLEHLERQHPTIMDLESIYCQLTFARSGAFIPLVEVNPSQFLCQYETHCFALCHCCEYDACDCEMTCPDGCNCYHDQSWHTNIVDCSMQDAMQVPELIPMDSTQAFLDGNELVSLSPYAFIGRKHMQVLFINNSNVQTIDNETFSSLTRLNELHLEDNAIEELVGNEFKGLSVLRELYLHSNKLKYIHQHTFATLFHLEVLTLHNNQLVNFPVWRLVDNPYLVQVNILANHWTCHCQFVQSFNIWMSGNDRKVVNANEIMCYADMRNAEPSDFIVDLNYTSCSNITTTLIHPLLFDGILFPIIAICVPFIVIVLLLIFCFIYHGTIRVCIYSRCGCRLCYRSSPPEDSDKPYDAFVSYSSKDVSWVNQVLAGELERGENPYQLCLHYRDFANTTYIGDSIIDAVNSSRRTIVILSKNFIENEWCRFEFKSVHQEILKKHRNRILVIILGEIPSRDLDPDLRIFLKTSKVIRTNDKFFWEKLKFLLPDASSGYDQEEHIYSSILERSNTCTSNRYSVNSSSKQQHVNTSKYSVSSPPNSMHPSFHQQHSEAYWA</sequence>
<dbReference type="Gene3D" id="3.40.50.10140">
    <property type="entry name" value="Toll/interleukin-1 receptor homology (TIR) domain"/>
    <property type="match status" value="1"/>
</dbReference>
<dbReference type="SMART" id="SM00369">
    <property type="entry name" value="LRR_TYP"/>
    <property type="match status" value="18"/>
</dbReference>
<evidence type="ECO:0000313" key="10">
    <source>
        <dbReference type="Proteomes" id="UP001497623"/>
    </source>
</evidence>
<dbReference type="PRINTS" id="PR00019">
    <property type="entry name" value="LEURICHRPT"/>
</dbReference>
<evidence type="ECO:0000256" key="1">
    <source>
        <dbReference type="ARBA" id="ARBA00009634"/>
    </source>
</evidence>
<evidence type="ECO:0000256" key="5">
    <source>
        <dbReference type="SAM" id="MobiDB-lite"/>
    </source>
</evidence>
<dbReference type="InterPro" id="IPR035897">
    <property type="entry name" value="Toll_tir_struct_dom_sf"/>
</dbReference>
<dbReference type="PROSITE" id="PS50104">
    <property type="entry name" value="TIR"/>
    <property type="match status" value="1"/>
</dbReference>
<accession>A0AAV2Q1X2</accession>
<feature type="transmembrane region" description="Helical" evidence="6">
    <location>
        <begin position="1013"/>
        <end position="1038"/>
    </location>
</feature>
<evidence type="ECO:0000256" key="7">
    <source>
        <dbReference type="SAM" id="SignalP"/>
    </source>
</evidence>
<feature type="region of interest" description="Disordered" evidence="5">
    <location>
        <begin position="1228"/>
        <end position="1268"/>
    </location>
</feature>
<feature type="compositionally biased region" description="Polar residues" evidence="5">
    <location>
        <begin position="1228"/>
        <end position="1260"/>
    </location>
</feature>
<comment type="similarity">
    <text evidence="1">Belongs to the Toll-like receptor family.</text>
</comment>
<dbReference type="InterPro" id="IPR001611">
    <property type="entry name" value="Leu-rich_rpt"/>
</dbReference>
<dbReference type="InterPro" id="IPR050328">
    <property type="entry name" value="Dev_Immune_Receptor"/>
</dbReference>
<feature type="signal peptide" evidence="7">
    <location>
        <begin position="1"/>
        <end position="21"/>
    </location>
</feature>
<gene>
    <name evidence="9" type="ORF">MNOR_LOCUS6205</name>
</gene>
<feature type="domain" description="TIR" evidence="8">
    <location>
        <begin position="1065"/>
        <end position="1200"/>
    </location>
</feature>
<dbReference type="FunFam" id="3.40.50.10140:FF:000021">
    <property type="entry name" value="Toll receptor 13"/>
    <property type="match status" value="1"/>
</dbReference>
<evidence type="ECO:0000256" key="6">
    <source>
        <dbReference type="SAM" id="Phobius"/>
    </source>
</evidence>
<keyword evidence="3 7" id="KW-0732">Signal</keyword>
<keyword evidence="4" id="KW-0677">Repeat</keyword>
<keyword evidence="6" id="KW-0812">Transmembrane</keyword>
<evidence type="ECO:0000256" key="3">
    <source>
        <dbReference type="ARBA" id="ARBA00022729"/>
    </source>
</evidence>
<dbReference type="Pfam" id="PF01582">
    <property type="entry name" value="TIR"/>
    <property type="match status" value="1"/>
</dbReference>
<dbReference type="GO" id="GO:0005615">
    <property type="term" value="C:extracellular space"/>
    <property type="evidence" value="ECO:0007669"/>
    <property type="project" value="TreeGrafter"/>
</dbReference>
<dbReference type="PANTHER" id="PTHR24373">
    <property type="entry name" value="SLIT RELATED LEUCINE-RICH REPEAT NEURONAL PROTEIN"/>
    <property type="match status" value="1"/>
</dbReference>
<dbReference type="FunFam" id="3.80.10.10:FF:001164">
    <property type="entry name" value="GH01279p"/>
    <property type="match status" value="1"/>
</dbReference>